<dbReference type="GO" id="GO:0044528">
    <property type="term" value="P:regulation of mitochondrial mRNA stability"/>
    <property type="evidence" value="ECO:0007669"/>
    <property type="project" value="TreeGrafter"/>
</dbReference>
<dbReference type="GO" id="GO:0009507">
    <property type="term" value="C:chloroplast"/>
    <property type="evidence" value="ECO:0007669"/>
    <property type="project" value="GOC"/>
</dbReference>
<dbReference type="GO" id="GO:1901259">
    <property type="term" value="P:chloroplast rRNA processing"/>
    <property type="evidence" value="ECO:0007669"/>
    <property type="project" value="TreeGrafter"/>
</dbReference>
<dbReference type="Pfam" id="PF26188">
    <property type="entry name" value="RESC6"/>
    <property type="match status" value="1"/>
</dbReference>
<feature type="compositionally biased region" description="Low complexity" evidence="1">
    <location>
        <begin position="768"/>
        <end position="778"/>
    </location>
</feature>
<keyword evidence="4" id="KW-1185">Reference proteome</keyword>
<dbReference type="OrthoDB" id="537275at2759"/>
<feature type="region of interest" description="Disordered" evidence="1">
    <location>
        <begin position="152"/>
        <end position="232"/>
    </location>
</feature>
<organism evidence="3 4">
    <name type="scientific">Raphidocelis subcapitata</name>
    <dbReference type="NCBI Taxonomy" id="307507"/>
    <lineage>
        <taxon>Eukaryota</taxon>
        <taxon>Viridiplantae</taxon>
        <taxon>Chlorophyta</taxon>
        <taxon>core chlorophytes</taxon>
        <taxon>Chlorophyceae</taxon>
        <taxon>CS clade</taxon>
        <taxon>Sphaeropleales</taxon>
        <taxon>Selenastraceae</taxon>
        <taxon>Raphidocelis</taxon>
    </lineage>
</organism>
<evidence type="ECO:0000313" key="4">
    <source>
        <dbReference type="Proteomes" id="UP000247498"/>
    </source>
</evidence>
<dbReference type="GO" id="GO:0005759">
    <property type="term" value="C:mitochondrial matrix"/>
    <property type="evidence" value="ECO:0007669"/>
    <property type="project" value="TreeGrafter"/>
</dbReference>
<dbReference type="EMBL" id="BDRX01000253">
    <property type="protein sequence ID" value="GBG00581.1"/>
    <property type="molecule type" value="Genomic_DNA"/>
</dbReference>
<dbReference type="PANTHER" id="PTHR21228:SF40">
    <property type="entry name" value="LD45607P"/>
    <property type="match status" value="1"/>
</dbReference>
<evidence type="ECO:0000313" key="3">
    <source>
        <dbReference type="EMBL" id="GBG00581.1"/>
    </source>
</evidence>
<feature type="compositionally biased region" description="Low complexity" evidence="1">
    <location>
        <begin position="726"/>
        <end position="759"/>
    </location>
</feature>
<name>A0A2V0PR52_9CHLO</name>
<feature type="compositionally biased region" description="Low complexity" evidence="1">
    <location>
        <begin position="200"/>
        <end position="232"/>
    </location>
</feature>
<dbReference type="Proteomes" id="UP000247498">
    <property type="component" value="Unassembled WGS sequence"/>
</dbReference>
<feature type="compositionally biased region" description="Basic and acidic residues" evidence="1">
    <location>
        <begin position="779"/>
        <end position="789"/>
    </location>
</feature>
<feature type="compositionally biased region" description="Acidic residues" evidence="1">
    <location>
        <begin position="671"/>
        <end position="685"/>
    </location>
</feature>
<dbReference type="InParanoid" id="A0A2V0PR52"/>
<feature type="compositionally biased region" description="Acidic residues" evidence="1">
    <location>
        <begin position="714"/>
        <end position="725"/>
    </location>
</feature>
<feature type="compositionally biased region" description="Low complexity" evidence="1">
    <location>
        <begin position="798"/>
        <end position="826"/>
    </location>
</feature>
<sequence>MLLRPGPLARGSGSQSAVRAPSTQCSARRQAGRAHREARSSQRLCVSCDAVEQGTAKAPPSSGRGPLGAADVPLPPLLLAATEQLPINGAAGIDLRPPEDDESMHNRLKRAGTAPALLALLRGEPAAFGPLETSQALHLLARMAHPAHPLRGAGRVFGSGGGSSSSSLPSADSASSGSSSSSSLPSADSASSGSSGGGDAAHSNGAHSNGAASSSSNSGGAPDGSPAPAAPSARADAVAAVADLVARHGDEFDPMGVALGFWSLGTLDCHHAPALDALCRRAGGALRGFAPIDCAQALVGWARLRVRTRPQRELVDALIAHTLDTLSGAAGEWRPQELASVAWALSRVGVAGLHRRAILETLMDVAQWKLDAFNVQELTTLVYAYARMHHRMPSALLRISGKLSRALHRLGPQDAAMLLWGCARLGFRPPPSLLDALPGALAPRVAEFSPAEISALLYGFGALRAPAPALFEAAAAEFSGRLSGFSSQELSMTVWAFGATSFAAASAAAGRGSPRGPAAALPPAAAALLDAAAAALLARRRRLLPAQIAMAAKALARCGHAPPPGFMDEMASLSLERLPAFKPIEMCHLLWAYASLGYRDTCLFEGVVGRAVALLQSPSRPPLSKLTVDTIVWASQRVGFWPQALIDTAEMRGIYVGWGNLAHGSGAWTDDGGEAEEGEGEGEADEGAHAAASAGGGAAAEERRRQQQQWQQEQQEEEPGDELDEQQQQQRRLFAATDPAGAEGDAAEAAVVQQQQGQRRPPPQLSLHRVQQRAQVARHQIDQQRHSDAGDPPGPGAGPNSAAALATDARTLLQQRQQQQQQQQRQPPTVLRSNGRAYGAPAARLWGSGEEPLERRALREAGSIDLL</sequence>
<evidence type="ECO:0000256" key="1">
    <source>
        <dbReference type="SAM" id="MobiDB-lite"/>
    </source>
</evidence>
<dbReference type="PANTHER" id="PTHR21228">
    <property type="entry name" value="FAST LEU-RICH DOMAIN-CONTAINING"/>
    <property type="match status" value="1"/>
</dbReference>
<dbReference type="GO" id="GO:0000963">
    <property type="term" value="P:mitochondrial RNA processing"/>
    <property type="evidence" value="ECO:0007669"/>
    <property type="project" value="TreeGrafter"/>
</dbReference>
<feature type="compositionally biased region" description="Low complexity" evidence="1">
    <location>
        <begin position="164"/>
        <end position="193"/>
    </location>
</feature>
<proteinExistence type="predicted"/>
<dbReference type="InterPro" id="IPR050870">
    <property type="entry name" value="FAST_kinase"/>
</dbReference>
<feature type="compositionally biased region" description="Polar residues" evidence="1">
    <location>
        <begin position="12"/>
        <end position="27"/>
    </location>
</feature>
<accession>A0A2V0PR52</accession>
<dbReference type="GO" id="GO:0035770">
    <property type="term" value="C:ribonucleoprotein granule"/>
    <property type="evidence" value="ECO:0007669"/>
    <property type="project" value="TreeGrafter"/>
</dbReference>
<dbReference type="GO" id="GO:0003723">
    <property type="term" value="F:RNA binding"/>
    <property type="evidence" value="ECO:0007669"/>
    <property type="project" value="TreeGrafter"/>
</dbReference>
<reference evidence="3 4" key="1">
    <citation type="journal article" date="2018" name="Sci. Rep.">
        <title>Raphidocelis subcapitata (=Pseudokirchneriella subcapitata) provides an insight into genome evolution and environmental adaptations in the Sphaeropleales.</title>
        <authorList>
            <person name="Suzuki S."/>
            <person name="Yamaguchi H."/>
            <person name="Nakajima N."/>
            <person name="Kawachi M."/>
        </authorList>
    </citation>
    <scope>NUCLEOTIDE SEQUENCE [LARGE SCALE GENOMIC DNA]</scope>
    <source>
        <strain evidence="3 4">NIES-35</strain>
    </source>
</reference>
<dbReference type="InterPro" id="IPR058917">
    <property type="entry name" value="RESC6_dom"/>
</dbReference>
<feature type="region of interest" description="Disordered" evidence="1">
    <location>
        <begin position="667"/>
        <end position="853"/>
    </location>
</feature>
<dbReference type="AlphaFoldDB" id="A0A2V0PR52"/>
<feature type="region of interest" description="Disordered" evidence="1">
    <location>
        <begin position="1"/>
        <end position="43"/>
    </location>
</feature>
<feature type="domain" description="RNA-editing substrate-binding complex 6 protein" evidence="2">
    <location>
        <begin position="314"/>
        <end position="477"/>
    </location>
</feature>
<comment type="caution">
    <text evidence="3">The sequence shown here is derived from an EMBL/GenBank/DDBJ whole genome shotgun (WGS) entry which is preliminary data.</text>
</comment>
<evidence type="ECO:0000259" key="2">
    <source>
        <dbReference type="Pfam" id="PF26188"/>
    </source>
</evidence>
<gene>
    <name evidence="3" type="ORF">Rsub_13326</name>
</gene>
<protein>
    <recommendedName>
        <fullName evidence="2">RNA-editing substrate-binding complex 6 protein domain-containing protein</fullName>
    </recommendedName>
</protein>